<dbReference type="AlphaFoldDB" id="A0A7C4GEX6"/>
<evidence type="ECO:0000256" key="5">
    <source>
        <dbReference type="ARBA" id="ARBA00022840"/>
    </source>
</evidence>
<evidence type="ECO:0000256" key="7">
    <source>
        <dbReference type="ARBA" id="ARBA00023136"/>
    </source>
</evidence>
<gene>
    <name evidence="11" type="ORF">ENT77_03965</name>
</gene>
<evidence type="ECO:0000256" key="2">
    <source>
        <dbReference type="ARBA" id="ARBA00022448"/>
    </source>
</evidence>
<dbReference type="InterPro" id="IPR036640">
    <property type="entry name" value="ABC1_TM_sf"/>
</dbReference>
<feature type="domain" description="ABC transporter" evidence="9">
    <location>
        <begin position="347"/>
        <end position="581"/>
    </location>
</feature>
<dbReference type="InterPro" id="IPR027417">
    <property type="entry name" value="P-loop_NTPase"/>
</dbReference>
<dbReference type="PANTHER" id="PTHR43394">
    <property type="entry name" value="ATP-DEPENDENT PERMEASE MDL1, MITOCHONDRIAL"/>
    <property type="match status" value="1"/>
</dbReference>
<name>A0A7C4GEX6_9BACT</name>
<comment type="subcellular location">
    <subcellularLocation>
        <location evidence="1">Cell membrane</location>
        <topology evidence="1">Multi-pass membrane protein</topology>
    </subcellularLocation>
</comment>
<dbReference type="GO" id="GO:0016887">
    <property type="term" value="F:ATP hydrolysis activity"/>
    <property type="evidence" value="ECO:0007669"/>
    <property type="project" value="InterPro"/>
</dbReference>
<dbReference type="Pfam" id="PF00005">
    <property type="entry name" value="ABC_tran"/>
    <property type="match status" value="1"/>
</dbReference>
<dbReference type="InterPro" id="IPR003593">
    <property type="entry name" value="AAA+_ATPase"/>
</dbReference>
<dbReference type="GO" id="GO:0005886">
    <property type="term" value="C:plasma membrane"/>
    <property type="evidence" value="ECO:0007669"/>
    <property type="project" value="UniProtKB-SubCell"/>
</dbReference>
<feature type="domain" description="ABC transmembrane type-1" evidence="10">
    <location>
        <begin position="32"/>
        <end position="314"/>
    </location>
</feature>
<evidence type="ECO:0000313" key="11">
    <source>
        <dbReference type="EMBL" id="HGU40337.1"/>
    </source>
</evidence>
<protein>
    <submittedName>
        <fullName evidence="11">ABC transporter ATP-binding protein</fullName>
    </submittedName>
</protein>
<dbReference type="EMBL" id="DSZY01000017">
    <property type="protein sequence ID" value="HGU40337.1"/>
    <property type="molecule type" value="Genomic_DNA"/>
</dbReference>
<evidence type="ECO:0000256" key="1">
    <source>
        <dbReference type="ARBA" id="ARBA00004651"/>
    </source>
</evidence>
<organism evidence="11">
    <name type="scientific">Fervidobacterium thailandense</name>
    <dbReference type="NCBI Taxonomy" id="1008305"/>
    <lineage>
        <taxon>Bacteria</taxon>
        <taxon>Thermotogati</taxon>
        <taxon>Thermotogota</taxon>
        <taxon>Thermotogae</taxon>
        <taxon>Thermotogales</taxon>
        <taxon>Fervidobacteriaceae</taxon>
        <taxon>Fervidobacterium</taxon>
    </lineage>
</organism>
<evidence type="ECO:0000256" key="8">
    <source>
        <dbReference type="SAM" id="Phobius"/>
    </source>
</evidence>
<dbReference type="PROSITE" id="PS50929">
    <property type="entry name" value="ABC_TM1F"/>
    <property type="match status" value="1"/>
</dbReference>
<dbReference type="PROSITE" id="PS50893">
    <property type="entry name" value="ABC_TRANSPORTER_2"/>
    <property type="match status" value="1"/>
</dbReference>
<evidence type="ECO:0000256" key="6">
    <source>
        <dbReference type="ARBA" id="ARBA00022989"/>
    </source>
</evidence>
<keyword evidence="7 8" id="KW-0472">Membrane</keyword>
<feature type="transmembrane region" description="Helical" evidence="8">
    <location>
        <begin position="147"/>
        <end position="165"/>
    </location>
</feature>
<sequence length="597" mass="67546">MYEDRQEHKARFDLKVWRGLWRFVSHYRWHLLGLVLVMILVGLFEATFPYLTKYAIDNFIVRKSLENFWKFVVLYFGLVVFQALNTYLLVYLAWKIENGFTFELRNGLFSKVMDMPLAFFDKNQTGALISRVMSDVQRISTIMSWQVVDFVWAFSTMAFIVFYMLKLDLKLAIFVILSVPPLALVSNFFQVQILKRFRIVRKLVADITGLFNEHLIGAKTIKILAVESKLEDEFVTKAEELKRTAVSAAALSAFYTPVVVFIGNLVTALILVSGGVGVSEGTVTLGTVIAAISYSIQFFEPIQQLARILAEVISAQASAERIVELLATPIEISDDVNGLELGIEGDVEFENVTFGYVEGQEVLKNFNLKVRKGERLAIVGETGAGKTTIVSLLARFYEPTAGRILIDGLDYRRIKLSALRKQIGFVLQTPHLFNDTVAQNIRYGRPDASIDDIIVAAKLVNAHDFILKLEDGYETIVGEGGSKLSTGQRQLIALARIVLLNPKILVLDEATSSVDPYTEHLIQDAIYKLLHGRTSFVIAHRLSTIRNADRIIVIEHGRIVEEGNHEQLMKLRGKYYNLYIKQFVHEKESEILGEYKL</sequence>
<feature type="transmembrane region" description="Helical" evidence="8">
    <location>
        <begin position="71"/>
        <end position="94"/>
    </location>
</feature>
<proteinExistence type="predicted"/>
<dbReference type="SUPFAM" id="SSF90123">
    <property type="entry name" value="ABC transporter transmembrane region"/>
    <property type="match status" value="1"/>
</dbReference>
<dbReference type="SMART" id="SM00382">
    <property type="entry name" value="AAA"/>
    <property type="match status" value="1"/>
</dbReference>
<keyword evidence="6 8" id="KW-1133">Transmembrane helix</keyword>
<dbReference type="GO" id="GO:0005524">
    <property type="term" value="F:ATP binding"/>
    <property type="evidence" value="ECO:0007669"/>
    <property type="project" value="UniProtKB-KW"/>
</dbReference>
<dbReference type="SUPFAM" id="SSF52540">
    <property type="entry name" value="P-loop containing nucleoside triphosphate hydrolases"/>
    <property type="match status" value="1"/>
</dbReference>
<keyword evidence="4" id="KW-0547">Nucleotide-binding</keyword>
<dbReference type="FunFam" id="3.40.50.300:FF:000287">
    <property type="entry name" value="Multidrug ABC transporter ATP-binding protein"/>
    <property type="match status" value="1"/>
</dbReference>
<evidence type="ECO:0000256" key="4">
    <source>
        <dbReference type="ARBA" id="ARBA00022741"/>
    </source>
</evidence>
<dbReference type="GO" id="GO:0015421">
    <property type="term" value="F:ABC-type oligopeptide transporter activity"/>
    <property type="evidence" value="ECO:0007669"/>
    <property type="project" value="TreeGrafter"/>
</dbReference>
<accession>A0A7C4GEX6</accession>
<feature type="transmembrane region" description="Helical" evidence="8">
    <location>
        <begin position="31"/>
        <end position="51"/>
    </location>
</feature>
<keyword evidence="5 11" id="KW-0067">ATP-binding</keyword>
<comment type="caution">
    <text evidence="11">The sequence shown here is derived from an EMBL/GenBank/DDBJ whole genome shotgun (WGS) entry which is preliminary data.</text>
</comment>
<evidence type="ECO:0000259" key="10">
    <source>
        <dbReference type="PROSITE" id="PS50929"/>
    </source>
</evidence>
<reference evidence="11" key="1">
    <citation type="journal article" date="2020" name="mSystems">
        <title>Genome- and Community-Level Interaction Insights into Carbon Utilization and Element Cycling Functions of Hydrothermarchaeota in Hydrothermal Sediment.</title>
        <authorList>
            <person name="Zhou Z."/>
            <person name="Liu Y."/>
            <person name="Xu W."/>
            <person name="Pan J."/>
            <person name="Luo Z.H."/>
            <person name="Li M."/>
        </authorList>
    </citation>
    <scope>NUCLEOTIDE SEQUENCE [LARGE SCALE GENOMIC DNA]</scope>
    <source>
        <strain evidence="11">SpSt-609</strain>
    </source>
</reference>
<dbReference type="CDD" id="cd18540">
    <property type="entry name" value="ABC_6TM_exporter_like"/>
    <property type="match status" value="1"/>
</dbReference>
<dbReference type="Gene3D" id="3.40.50.300">
    <property type="entry name" value="P-loop containing nucleotide triphosphate hydrolases"/>
    <property type="match status" value="1"/>
</dbReference>
<dbReference type="InterPro" id="IPR011527">
    <property type="entry name" value="ABC1_TM_dom"/>
</dbReference>
<dbReference type="Gene3D" id="1.20.1560.10">
    <property type="entry name" value="ABC transporter type 1, transmembrane domain"/>
    <property type="match status" value="1"/>
</dbReference>
<evidence type="ECO:0000256" key="3">
    <source>
        <dbReference type="ARBA" id="ARBA00022692"/>
    </source>
</evidence>
<dbReference type="InterPro" id="IPR039421">
    <property type="entry name" value="Type_1_exporter"/>
</dbReference>
<keyword evidence="3 8" id="KW-0812">Transmembrane</keyword>
<dbReference type="Pfam" id="PF00664">
    <property type="entry name" value="ABC_membrane"/>
    <property type="match status" value="1"/>
</dbReference>
<keyword evidence="2" id="KW-0813">Transport</keyword>
<dbReference type="InterPro" id="IPR003439">
    <property type="entry name" value="ABC_transporter-like_ATP-bd"/>
</dbReference>
<feature type="transmembrane region" description="Helical" evidence="8">
    <location>
        <begin position="171"/>
        <end position="189"/>
    </location>
</feature>
<dbReference type="PANTHER" id="PTHR43394:SF1">
    <property type="entry name" value="ATP-BINDING CASSETTE SUB-FAMILY B MEMBER 10, MITOCHONDRIAL"/>
    <property type="match status" value="1"/>
</dbReference>
<evidence type="ECO:0000259" key="9">
    <source>
        <dbReference type="PROSITE" id="PS50893"/>
    </source>
</evidence>